<comment type="caution">
    <text evidence="2">The sequence shown here is derived from an EMBL/GenBank/DDBJ whole genome shotgun (WGS) entry which is preliminary data.</text>
</comment>
<dbReference type="Proteomes" id="UP000005938">
    <property type="component" value="Unassembled WGS sequence"/>
</dbReference>
<dbReference type="eggNOG" id="ENOG5032RQH">
    <property type="taxonomic scope" value="Bacteria"/>
</dbReference>
<dbReference type="EMBL" id="AJJU01000014">
    <property type="protein sequence ID" value="EID74004.1"/>
    <property type="molecule type" value="Genomic_DNA"/>
</dbReference>
<evidence type="ECO:0000256" key="1">
    <source>
        <dbReference type="SAM" id="Phobius"/>
    </source>
</evidence>
<feature type="transmembrane region" description="Helical" evidence="1">
    <location>
        <begin position="16"/>
        <end position="35"/>
    </location>
</feature>
<feature type="transmembrane region" description="Helical" evidence="1">
    <location>
        <begin position="55"/>
        <end position="79"/>
    </location>
</feature>
<accession>I0WC88</accession>
<feature type="transmembrane region" description="Helical" evidence="1">
    <location>
        <begin position="169"/>
        <end position="188"/>
    </location>
</feature>
<gene>
    <name evidence="2" type="ORF">W5A_09562</name>
</gene>
<reference evidence="2 3" key="1">
    <citation type="journal article" date="2012" name="J. Bacteriol.">
        <title>Genome Sequence of the Halotolerant Bacterium Imtechella halotolerans K1T.</title>
        <authorList>
            <person name="Kumar S."/>
            <person name="Vikram S."/>
            <person name="Subramanian S."/>
            <person name="Raghava G.P."/>
            <person name="Pinnaka A.K."/>
        </authorList>
    </citation>
    <scope>NUCLEOTIDE SEQUENCE [LARGE SCALE GENOMIC DNA]</scope>
    <source>
        <strain evidence="2 3">K1</strain>
    </source>
</reference>
<dbReference type="OrthoDB" id="5764958at2"/>
<sequence>MIKSIIYKEWIKIKKVSLFLALIGILIIIGIYSNVRHELIIKDAETYWNNILQQRAIYFTVLKFIPLLIGLLISVAQFVPEIVEKRIKLTLHLPTNEETIVLKMVLFGLFCICMIFLIQLGLFAGMGLYFFPYEIVKMALLTIAPWFLAGISAYLLVSFIVLEPLWKQRIFYMLFGAVFISVFFKGNFPGANEFMLWPFVIMIACISIATLFSIYRFRKGEM</sequence>
<proteinExistence type="predicted"/>
<keyword evidence="1" id="KW-1133">Transmembrane helix</keyword>
<name>I0WC88_9FLAO</name>
<feature type="transmembrane region" description="Helical" evidence="1">
    <location>
        <begin position="100"/>
        <end position="131"/>
    </location>
</feature>
<keyword evidence="3" id="KW-1185">Reference proteome</keyword>
<keyword evidence="1" id="KW-0812">Transmembrane</keyword>
<dbReference type="AlphaFoldDB" id="I0WC88"/>
<evidence type="ECO:0000313" key="2">
    <source>
        <dbReference type="EMBL" id="EID74004.1"/>
    </source>
</evidence>
<dbReference type="STRING" id="946077.W5A_09562"/>
<evidence type="ECO:0008006" key="4">
    <source>
        <dbReference type="Google" id="ProtNLM"/>
    </source>
</evidence>
<feature type="transmembrane region" description="Helical" evidence="1">
    <location>
        <begin position="194"/>
        <end position="215"/>
    </location>
</feature>
<protein>
    <recommendedName>
        <fullName evidence="4">ABC transporter permease</fullName>
    </recommendedName>
</protein>
<keyword evidence="1" id="KW-0472">Membrane</keyword>
<feature type="transmembrane region" description="Helical" evidence="1">
    <location>
        <begin position="143"/>
        <end position="162"/>
    </location>
</feature>
<dbReference type="RefSeq" id="WP_008239924.1">
    <property type="nucleotide sequence ID" value="NZ_AJJU01000014.1"/>
</dbReference>
<evidence type="ECO:0000313" key="3">
    <source>
        <dbReference type="Proteomes" id="UP000005938"/>
    </source>
</evidence>
<organism evidence="2 3">
    <name type="scientific">Imtechella halotolerans K1</name>
    <dbReference type="NCBI Taxonomy" id="946077"/>
    <lineage>
        <taxon>Bacteria</taxon>
        <taxon>Pseudomonadati</taxon>
        <taxon>Bacteroidota</taxon>
        <taxon>Flavobacteriia</taxon>
        <taxon>Flavobacteriales</taxon>
        <taxon>Flavobacteriaceae</taxon>
        <taxon>Imtechella</taxon>
    </lineage>
</organism>